<sequence length="651" mass="70755">MKREFLKESGAYLQGAAMAAVSKPSITGFTRLETQPTTVSLKLGLQAPLADPLWMLARQWQFNEFQGEDAGTPLSVRFEVSGLPVSRLRAGAEKDRQPWQALAPGQAPIETRVEAEAVWRTHPRLRGEAGLQLLRRVDAGARPVLCSAYPLALPAPTDGAADMAGLLWSGVLPGRTLDAQALAADLTPLRGADGLLTGLPAALAALPATVQAALDPWLAWLDGVVFEGNEADEAAAGNPAWQRERFEYAFALGTGPAAPGVGAVALDVPEYTDGHVDWDEFRARPLADNGGNGGDAAPARRFSVAQRHPTPVRYPGMPADRYWEFEDGNVNFAGAEAGATDLLRLSVTEFALTFGNDWFMLPVRLPAGGLYRVTRFEVVDSFGIVSTAGPISAVTTSPWRMFEVNAAPALKDLLAHTVFIPDSLDGVMESEPLEQTLFVRDEMANLAWAIEKKVQGVSGEALDRDLEAKGLAFQQQVKFAATDPQLVYRLATPVPANWTPLLPVRRNGLQLADPLDIQLERAGMKRFYPAPAVLGADDPAFSDFLDGLDAQPNFISPLPIPEDANVRAYVFYPRGHLLRQNPNRPMPEAERLWLEEEEVPRIGATLKRKFQYARSADGRSWLWVGRSKTAGRGEASSQLRFDVAVKASTLR</sequence>
<organism evidence="1 2">
    <name type="scientific">Rhodoferax koreensis</name>
    <dbReference type="NCBI Taxonomy" id="1842727"/>
    <lineage>
        <taxon>Bacteria</taxon>
        <taxon>Pseudomonadati</taxon>
        <taxon>Pseudomonadota</taxon>
        <taxon>Betaproteobacteria</taxon>
        <taxon>Burkholderiales</taxon>
        <taxon>Comamonadaceae</taxon>
        <taxon>Rhodoferax</taxon>
    </lineage>
</organism>
<keyword evidence="2" id="KW-1185">Reference proteome</keyword>
<evidence type="ECO:0000313" key="1">
    <source>
        <dbReference type="EMBL" id="APW36750.1"/>
    </source>
</evidence>
<reference evidence="1 2" key="1">
    <citation type="submission" date="2017-01" db="EMBL/GenBank/DDBJ databases">
        <authorList>
            <person name="Mah S.A."/>
            <person name="Swanson W.J."/>
            <person name="Moy G.W."/>
            <person name="Vacquier V.D."/>
        </authorList>
    </citation>
    <scope>NUCLEOTIDE SEQUENCE [LARGE SCALE GENOMIC DNA]</scope>
    <source>
        <strain evidence="1 2">DCY110</strain>
    </source>
</reference>
<evidence type="ECO:0000313" key="2">
    <source>
        <dbReference type="Proteomes" id="UP000186609"/>
    </source>
</evidence>
<proteinExistence type="predicted"/>
<dbReference type="AlphaFoldDB" id="A0A1P8JSN3"/>
<dbReference type="EMBL" id="CP019236">
    <property type="protein sequence ID" value="APW36750.1"/>
    <property type="molecule type" value="Genomic_DNA"/>
</dbReference>
<name>A0A1P8JSN3_9BURK</name>
<dbReference type="KEGG" id="rhy:RD110_05715"/>
<dbReference type="STRING" id="1842727.RD110_05715"/>
<dbReference type="OrthoDB" id="9763471at2"/>
<protein>
    <submittedName>
        <fullName evidence="1">Uncharacterized protein</fullName>
    </submittedName>
</protein>
<accession>A0A1P8JSN3</accession>
<dbReference type="Proteomes" id="UP000186609">
    <property type="component" value="Chromosome"/>
</dbReference>
<gene>
    <name evidence="1" type="ORF">RD110_05715</name>
</gene>
<dbReference type="RefSeq" id="WP_076197516.1">
    <property type="nucleotide sequence ID" value="NZ_CP019236.1"/>
</dbReference>